<name>A0A183BA00_9TREM</name>
<evidence type="ECO:0000256" key="2">
    <source>
        <dbReference type="ARBA" id="ARBA00022448"/>
    </source>
</evidence>
<dbReference type="InterPro" id="IPR035427">
    <property type="entry name" value="Tim10-like_dom_sf"/>
</dbReference>
<dbReference type="FunFam" id="1.10.287.810:FF:000001">
    <property type="entry name" value="mitochondrial import inner membrane translocase subunit TIM13"/>
    <property type="match status" value="1"/>
</dbReference>
<keyword evidence="3" id="KW-0479">Metal-binding</keyword>
<dbReference type="GO" id="GO:0042719">
    <property type="term" value="C:mitochondrial intermembrane space chaperone complex"/>
    <property type="evidence" value="ECO:0007669"/>
    <property type="project" value="UniProtKB-ARBA"/>
</dbReference>
<keyword evidence="5 10" id="KW-0653">Protein transport</keyword>
<comment type="function">
    <text evidence="10">Mitochondrial intermembrane chaperone that participates in the import and insertion of some multi-pass transmembrane proteins into the mitochondrial inner membrane. Also required for the transfer of beta-barrel precursors from the TOM complex to the sorting and assembly machinery (SAM complex) of the outer membrane. Acts as a chaperone-like protein that protects the hydrophobic precursors from aggregation and guide them through the mitochondrial intermembrane space.</text>
</comment>
<keyword evidence="6 10" id="KW-0811">Translocation</keyword>
<dbReference type="Gene3D" id="1.10.287.810">
    <property type="entry name" value="Mitochondrial import inner membrane translocase subunit tim13 like domains"/>
    <property type="match status" value="1"/>
</dbReference>
<evidence type="ECO:0000256" key="3">
    <source>
        <dbReference type="ARBA" id="ARBA00022723"/>
    </source>
</evidence>
<evidence type="ECO:0000256" key="8">
    <source>
        <dbReference type="ARBA" id="ARBA00023157"/>
    </source>
</evidence>
<evidence type="ECO:0000256" key="10">
    <source>
        <dbReference type="RuleBase" id="RU367043"/>
    </source>
</evidence>
<dbReference type="GO" id="GO:0046872">
    <property type="term" value="F:metal ion binding"/>
    <property type="evidence" value="ECO:0007669"/>
    <property type="project" value="UniProtKB-KW"/>
</dbReference>
<protein>
    <recommendedName>
        <fullName evidence="10">Mitochondrial import inner membrane translocase subunit</fullName>
    </recommendedName>
</protein>
<dbReference type="WBParaSite" id="ECPE_0001607601-mRNA-1">
    <property type="protein sequence ID" value="ECPE_0001607601-mRNA-1"/>
    <property type="gene ID" value="ECPE_0001607601"/>
</dbReference>
<evidence type="ECO:0000256" key="1">
    <source>
        <dbReference type="ARBA" id="ARBA00006720"/>
    </source>
</evidence>
<evidence type="ECO:0000256" key="7">
    <source>
        <dbReference type="ARBA" id="ARBA00023128"/>
    </source>
</evidence>
<sequence>LKTETIIFFLSERIQLIEQMKQEVALATTQALLQNMSDICFKKCVTKPGNSLDNSEQKCVANCMDRYVDSWNLVSKTFAARIRRESSRIGLLSWESGFSPSFAVKIMDSTNS</sequence>
<evidence type="ECO:0000313" key="12">
    <source>
        <dbReference type="WBParaSite" id="ECPE_0001607601-mRNA-1"/>
    </source>
</evidence>
<keyword evidence="4" id="KW-0862">Zinc</keyword>
<keyword evidence="2 10" id="KW-0813">Transport</keyword>
<dbReference type="GO" id="GO:0005743">
    <property type="term" value="C:mitochondrial inner membrane"/>
    <property type="evidence" value="ECO:0007669"/>
    <property type="project" value="UniProtKB-SubCell"/>
</dbReference>
<evidence type="ECO:0000256" key="5">
    <source>
        <dbReference type="ARBA" id="ARBA00022927"/>
    </source>
</evidence>
<keyword evidence="9 10" id="KW-0143">Chaperone</keyword>
<evidence type="ECO:0000259" key="11">
    <source>
        <dbReference type="Pfam" id="PF02953"/>
    </source>
</evidence>
<evidence type="ECO:0000256" key="6">
    <source>
        <dbReference type="ARBA" id="ARBA00023010"/>
    </source>
</evidence>
<dbReference type="Pfam" id="PF02953">
    <property type="entry name" value="zf-Tim10_DDP"/>
    <property type="match status" value="1"/>
</dbReference>
<comment type="subunit">
    <text evidence="10">Heterohexamer.</text>
</comment>
<proteinExistence type="inferred from homology"/>
<organism evidence="12">
    <name type="scientific">Echinostoma caproni</name>
    <dbReference type="NCBI Taxonomy" id="27848"/>
    <lineage>
        <taxon>Eukaryota</taxon>
        <taxon>Metazoa</taxon>
        <taxon>Spiralia</taxon>
        <taxon>Lophotrochozoa</taxon>
        <taxon>Platyhelminthes</taxon>
        <taxon>Trematoda</taxon>
        <taxon>Digenea</taxon>
        <taxon>Plagiorchiida</taxon>
        <taxon>Echinostomata</taxon>
        <taxon>Echinostomatoidea</taxon>
        <taxon>Echinostomatidae</taxon>
        <taxon>Echinostoma</taxon>
    </lineage>
</organism>
<comment type="domain">
    <text evidence="10">The twin CX3C motif contains 4 conserved Cys residues that form 2 disulfide bonds in the mitochondrial intermembrane space.</text>
</comment>
<keyword evidence="8 10" id="KW-1015">Disulfide bond</keyword>
<keyword evidence="7 10" id="KW-0496">Mitochondrion</keyword>
<dbReference type="GO" id="GO:0045039">
    <property type="term" value="P:protein insertion into mitochondrial inner membrane"/>
    <property type="evidence" value="ECO:0007669"/>
    <property type="project" value="UniProtKB-ARBA"/>
</dbReference>
<keyword evidence="10" id="KW-0999">Mitochondrion inner membrane</keyword>
<feature type="domain" description="Tim10-like" evidence="11">
    <location>
        <begin position="18"/>
        <end position="79"/>
    </location>
</feature>
<evidence type="ECO:0000256" key="9">
    <source>
        <dbReference type="ARBA" id="ARBA00023186"/>
    </source>
</evidence>
<reference evidence="12" key="1">
    <citation type="submission" date="2016-06" db="UniProtKB">
        <authorList>
            <consortium name="WormBaseParasite"/>
        </authorList>
    </citation>
    <scope>IDENTIFICATION</scope>
</reference>
<evidence type="ECO:0000256" key="4">
    <source>
        <dbReference type="ARBA" id="ARBA00022833"/>
    </source>
</evidence>
<dbReference type="SUPFAM" id="SSF144122">
    <property type="entry name" value="Tim10-like"/>
    <property type="match status" value="1"/>
</dbReference>
<dbReference type="InterPro" id="IPR004217">
    <property type="entry name" value="Tim10-like"/>
</dbReference>
<dbReference type="GO" id="GO:0015031">
    <property type="term" value="P:protein transport"/>
    <property type="evidence" value="ECO:0007669"/>
    <property type="project" value="UniProtKB-KW"/>
</dbReference>
<comment type="similarity">
    <text evidence="1 10">Belongs to the small Tim family.</text>
</comment>
<dbReference type="AlphaFoldDB" id="A0A183BA00"/>
<accession>A0A183BA00</accession>
<keyword evidence="10" id="KW-0472">Membrane</keyword>
<comment type="subcellular location">
    <subcellularLocation>
        <location evidence="10">Mitochondrion inner membrane</location>
        <topology evidence="10">Peripheral membrane protein</topology>
        <orientation evidence="10">Intermembrane side</orientation>
    </subcellularLocation>
</comment>